<dbReference type="EMBL" id="QYAD01000001">
    <property type="protein sequence ID" value="MBL3688948.1"/>
    <property type="molecule type" value="Genomic_DNA"/>
</dbReference>
<evidence type="ECO:0000313" key="1">
    <source>
        <dbReference type="EMBL" id="MBL3688948.1"/>
    </source>
</evidence>
<sequence>MILLDLLGVRTLIAVLIGVSACDGGCFLYKADAFNGLALLELLSLLPTKCLLTTVNQNSEDELPEPVVYVDHRLRAIHETRALDRPVTNSKA</sequence>
<proteinExistence type="predicted"/>
<name>A0ABS1SLA1_9MICO</name>
<dbReference type="Proteomes" id="UP001646141">
    <property type="component" value="Unassembled WGS sequence"/>
</dbReference>
<protein>
    <recommendedName>
        <fullName evidence="3">Secreted protein</fullName>
    </recommendedName>
</protein>
<accession>A0ABS1SLA1</accession>
<keyword evidence="2" id="KW-1185">Reference proteome</keyword>
<gene>
    <name evidence="1" type="ORF">D3226_03120</name>
</gene>
<comment type="caution">
    <text evidence="1">The sequence shown here is derived from an EMBL/GenBank/DDBJ whole genome shotgun (WGS) entry which is preliminary data.</text>
</comment>
<organism evidence="1 2">
    <name type="scientific">Leucobacter chromiireducens subsp. chromiireducens</name>
    <dbReference type="NCBI Taxonomy" id="660067"/>
    <lineage>
        <taxon>Bacteria</taxon>
        <taxon>Bacillati</taxon>
        <taxon>Actinomycetota</taxon>
        <taxon>Actinomycetes</taxon>
        <taxon>Micrococcales</taxon>
        <taxon>Microbacteriaceae</taxon>
        <taxon>Leucobacter</taxon>
    </lineage>
</organism>
<evidence type="ECO:0008006" key="3">
    <source>
        <dbReference type="Google" id="ProtNLM"/>
    </source>
</evidence>
<reference evidence="1 2" key="1">
    <citation type="submission" date="2018-09" db="EMBL/GenBank/DDBJ databases">
        <title>Comparative genomics of Leucobacter spp.</title>
        <authorList>
            <person name="Reis A.C."/>
            <person name="Kolvenbach B.A."/>
            <person name="Corvini P.F.X."/>
            <person name="Nunes O.C."/>
        </authorList>
    </citation>
    <scope>NUCLEOTIDE SEQUENCE [LARGE SCALE GENOMIC DNA]</scope>
    <source>
        <strain evidence="1 2">L-1</strain>
    </source>
</reference>
<evidence type="ECO:0000313" key="2">
    <source>
        <dbReference type="Proteomes" id="UP001646141"/>
    </source>
</evidence>